<name>A0ABN7VZV4_GIGMA</name>
<reference evidence="2 3" key="1">
    <citation type="submission" date="2021-06" db="EMBL/GenBank/DDBJ databases">
        <authorList>
            <person name="Kallberg Y."/>
            <person name="Tangrot J."/>
            <person name="Rosling A."/>
        </authorList>
    </citation>
    <scope>NUCLEOTIDE SEQUENCE [LARGE SCALE GENOMIC DNA]</scope>
    <source>
        <strain evidence="2 3">120-4 pot B 10/14</strain>
    </source>
</reference>
<comment type="caution">
    <text evidence="2">The sequence shown here is derived from an EMBL/GenBank/DDBJ whole genome shotgun (WGS) entry which is preliminary data.</text>
</comment>
<feature type="region of interest" description="Disordered" evidence="1">
    <location>
        <begin position="1"/>
        <end position="42"/>
    </location>
</feature>
<evidence type="ECO:0000313" key="3">
    <source>
        <dbReference type="Proteomes" id="UP000789901"/>
    </source>
</evidence>
<accession>A0ABN7VZV4</accession>
<evidence type="ECO:0000313" key="2">
    <source>
        <dbReference type="EMBL" id="CAG8808357.1"/>
    </source>
</evidence>
<keyword evidence="3" id="KW-1185">Reference proteome</keyword>
<protein>
    <submittedName>
        <fullName evidence="2">17839_t:CDS:1</fullName>
    </submittedName>
</protein>
<feature type="non-terminal residue" evidence="2">
    <location>
        <position position="42"/>
    </location>
</feature>
<evidence type="ECO:0000256" key="1">
    <source>
        <dbReference type="SAM" id="MobiDB-lite"/>
    </source>
</evidence>
<gene>
    <name evidence="2" type="ORF">GMARGA_LOCUS24686</name>
</gene>
<proteinExistence type="predicted"/>
<sequence length="42" mass="4922">MRLQPYTKDQKGVKGKQKQSESCKEEALRKKTEIQEQEESVP</sequence>
<dbReference type="EMBL" id="CAJVQB010026350">
    <property type="protein sequence ID" value="CAG8808357.1"/>
    <property type="molecule type" value="Genomic_DNA"/>
</dbReference>
<feature type="compositionally biased region" description="Basic and acidic residues" evidence="1">
    <location>
        <begin position="8"/>
        <end position="34"/>
    </location>
</feature>
<organism evidence="2 3">
    <name type="scientific">Gigaspora margarita</name>
    <dbReference type="NCBI Taxonomy" id="4874"/>
    <lineage>
        <taxon>Eukaryota</taxon>
        <taxon>Fungi</taxon>
        <taxon>Fungi incertae sedis</taxon>
        <taxon>Mucoromycota</taxon>
        <taxon>Glomeromycotina</taxon>
        <taxon>Glomeromycetes</taxon>
        <taxon>Diversisporales</taxon>
        <taxon>Gigasporaceae</taxon>
        <taxon>Gigaspora</taxon>
    </lineage>
</organism>
<dbReference type="Proteomes" id="UP000789901">
    <property type="component" value="Unassembled WGS sequence"/>
</dbReference>